<feature type="domain" description="MoaB/Mog" evidence="7">
    <location>
        <begin position="179"/>
        <end position="316"/>
    </location>
</feature>
<dbReference type="Pfam" id="PF12727">
    <property type="entry name" value="PBP_like"/>
    <property type="match status" value="1"/>
</dbReference>
<dbReference type="PANTHER" id="PTHR10192">
    <property type="entry name" value="MOLYBDOPTERIN BIOSYNTHESIS PROTEIN"/>
    <property type="match status" value="1"/>
</dbReference>
<dbReference type="EC" id="2.10.1.1" evidence="6"/>
<evidence type="ECO:0000259" key="7">
    <source>
        <dbReference type="SMART" id="SM00852"/>
    </source>
</evidence>
<dbReference type="SUPFAM" id="SSF63882">
    <property type="entry name" value="MoeA N-terminal region -like"/>
    <property type="match status" value="1"/>
</dbReference>
<dbReference type="InterPro" id="IPR008284">
    <property type="entry name" value="MoCF_biosynth_CS"/>
</dbReference>
<dbReference type="Gene3D" id="2.170.190.11">
    <property type="entry name" value="Molybdopterin biosynthesis moea protein, domain 3"/>
    <property type="match status" value="1"/>
</dbReference>
<evidence type="ECO:0000256" key="1">
    <source>
        <dbReference type="ARBA" id="ARBA00002901"/>
    </source>
</evidence>
<organism evidence="8 9">
    <name type="scientific">Desulfopila aestuarii DSM 18488</name>
    <dbReference type="NCBI Taxonomy" id="1121416"/>
    <lineage>
        <taxon>Bacteria</taxon>
        <taxon>Pseudomonadati</taxon>
        <taxon>Thermodesulfobacteriota</taxon>
        <taxon>Desulfobulbia</taxon>
        <taxon>Desulfobulbales</taxon>
        <taxon>Desulfocapsaceae</taxon>
        <taxon>Desulfopila</taxon>
    </lineage>
</organism>
<dbReference type="NCBIfam" id="TIGR00177">
    <property type="entry name" value="molyb_syn"/>
    <property type="match status" value="1"/>
</dbReference>
<dbReference type="PROSITE" id="PS01079">
    <property type="entry name" value="MOCF_BIOSYNTHESIS_2"/>
    <property type="match status" value="1"/>
</dbReference>
<dbReference type="CDD" id="cd00887">
    <property type="entry name" value="MoeA"/>
    <property type="match status" value="1"/>
</dbReference>
<dbReference type="Pfam" id="PF03453">
    <property type="entry name" value="MoeA_N"/>
    <property type="match status" value="1"/>
</dbReference>
<dbReference type="InterPro" id="IPR024370">
    <property type="entry name" value="PBP_domain"/>
</dbReference>
<evidence type="ECO:0000313" key="8">
    <source>
        <dbReference type="EMBL" id="SHO51673.1"/>
    </source>
</evidence>
<dbReference type="SMART" id="SM00852">
    <property type="entry name" value="MoCF_biosynth"/>
    <property type="match status" value="1"/>
</dbReference>
<dbReference type="Pfam" id="PF03454">
    <property type="entry name" value="MoeA_C"/>
    <property type="match status" value="1"/>
</dbReference>
<keyword evidence="4 6" id="KW-0501">Molybdenum cofactor biosynthesis</keyword>
<evidence type="ECO:0000256" key="2">
    <source>
        <dbReference type="ARBA" id="ARBA00005046"/>
    </source>
</evidence>
<dbReference type="InterPro" id="IPR036425">
    <property type="entry name" value="MoaB/Mog-like_dom_sf"/>
</dbReference>
<dbReference type="STRING" id="1121416.SAMN02745220_04144"/>
<comment type="similarity">
    <text evidence="3 6">Belongs to the MoeA family.</text>
</comment>
<dbReference type="Pfam" id="PF00994">
    <property type="entry name" value="MoCF_biosynth"/>
    <property type="match status" value="1"/>
</dbReference>
<dbReference type="GO" id="GO:0061599">
    <property type="term" value="F:molybdopterin molybdotransferase activity"/>
    <property type="evidence" value="ECO:0007669"/>
    <property type="project" value="UniProtKB-UniRule"/>
</dbReference>
<keyword evidence="6" id="KW-0808">Transferase</keyword>
<keyword evidence="9" id="KW-1185">Reference proteome</keyword>
<dbReference type="EMBL" id="FRFE01000027">
    <property type="protein sequence ID" value="SHO51673.1"/>
    <property type="molecule type" value="Genomic_DNA"/>
</dbReference>
<dbReference type="SUPFAM" id="SSF53218">
    <property type="entry name" value="Molybdenum cofactor biosynthesis proteins"/>
    <property type="match status" value="1"/>
</dbReference>
<protein>
    <recommendedName>
        <fullName evidence="6">Molybdopterin molybdenumtransferase</fullName>
        <ecNumber evidence="6">2.10.1.1</ecNumber>
    </recommendedName>
</protein>
<dbReference type="InterPro" id="IPR001453">
    <property type="entry name" value="MoaB/Mog_dom"/>
</dbReference>
<dbReference type="InterPro" id="IPR036135">
    <property type="entry name" value="MoeA_linker/N_sf"/>
</dbReference>
<evidence type="ECO:0000256" key="6">
    <source>
        <dbReference type="RuleBase" id="RU365090"/>
    </source>
</evidence>
<dbReference type="OrthoDB" id="9804758at2"/>
<name>A0A1M7YGE3_9BACT</name>
<comment type="cofactor">
    <cofactor evidence="6">
        <name>Mg(2+)</name>
        <dbReference type="ChEBI" id="CHEBI:18420"/>
    </cofactor>
</comment>
<dbReference type="Gene3D" id="3.40.980.10">
    <property type="entry name" value="MoaB/Mog-like domain"/>
    <property type="match status" value="1"/>
</dbReference>
<dbReference type="InterPro" id="IPR038987">
    <property type="entry name" value="MoeA-like"/>
</dbReference>
<keyword evidence="6" id="KW-0500">Molybdenum</keyword>
<dbReference type="Gene3D" id="2.40.340.10">
    <property type="entry name" value="MoeA, C-terminal, domain IV"/>
    <property type="match status" value="1"/>
</dbReference>
<accession>A0A1M7YGE3</accession>
<dbReference type="Gene3D" id="3.90.105.10">
    <property type="entry name" value="Molybdopterin biosynthesis moea protein, domain 2"/>
    <property type="match status" value="1"/>
</dbReference>
<dbReference type="GO" id="GO:0046872">
    <property type="term" value="F:metal ion binding"/>
    <property type="evidence" value="ECO:0007669"/>
    <property type="project" value="UniProtKB-UniRule"/>
</dbReference>
<comment type="pathway">
    <text evidence="2 6">Cofactor biosynthesis; molybdopterin biosynthesis.</text>
</comment>
<evidence type="ECO:0000256" key="4">
    <source>
        <dbReference type="ARBA" id="ARBA00023150"/>
    </source>
</evidence>
<dbReference type="GO" id="GO:0006777">
    <property type="term" value="P:Mo-molybdopterin cofactor biosynthetic process"/>
    <property type="evidence" value="ECO:0007669"/>
    <property type="project" value="UniProtKB-UniRule"/>
</dbReference>
<dbReference type="UniPathway" id="UPA00344"/>
<comment type="function">
    <text evidence="1 6">Catalyzes the insertion of molybdate into adenylated molybdopterin with the concomitant release of AMP.</text>
</comment>
<keyword evidence="6" id="KW-0479">Metal-binding</keyword>
<comment type="catalytic activity">
    <reaction evidence="5">
        <text>adenylyl-molybdopterin + molybdate = Mo-molybdopterin + AMP + H(+)</text>
        <dbReference type="Rhea" id="RHEA:35047"/>
        <dbReference type="ChEBI" id="CHEBI:15378"/>
        <dbReference type="ChEBI" id="CHEBI:36264"/>
        <dbReference type="ChEBI" id="CHEBI:62727"/>
        <dbReference type="ChEBI" id="CHEBI:71302"/>
        <dbReference type="ChEBI" id="CHEBI:456215"/>
        <dbReference type="EC" id="2.10.1.1"/>
    </reaction>
</comment>
<sequence>MTMRNIYVKNTPLAEARKKWHSALSACGFYTKVLTETVSVDDCLGRITAEPIFAHRSSPAHNASAMDGISVNFADLAAASEASPVILPPEKFQQVNTGNAIPEGFNAVVMIEDVHFLDNGGAQLHMPATPWQHIRTIGEDIVATELILPEGHRIRPIDQGAMLATGVTTIPVQRKPKATVIPTGSELIQPDAAPKPGEIIEFNSRILAGYLQDWGADAHRHKPVQDDPDLLRAALKKAAAENDLVVLNAGASAGTRDYSASVLAEIGDVIVHGVAIKPGKPVILAIIDNTPVVGLPGYPVSAVLTMRIFVKEMLAKLLNHDLDQHGHIEATMSRPVHSAMGVDEFVRITLGRVGQTLMATPAGKGAGAVMSLVRGDGLLTIPAGNEGVGAGEKVSIELLRPKAEVDATLVFIGSHDNILDLMANQLHREKPFTRISSAHVGSMGGIMAIRRNEAHMAGCHLLDEATGEYNIPFIKRLLPNVPLQLINLCYREQGLMLAKGNPHNISGFSDMVNRNLMFINRQGGAGTRLLTDKVMGDLGIPPEQLAGYDHEEYTHMSVAAAVASGSADAGMGIRAAAMALGLDFVPVTEERYDLIIPALFIKDPKVIKVLELIRTNTMFHQKILALGGYDLRDIGQIMYQQN</sequence>
<dbReference type="AlphaFoldDB" id="A0A1M7YGE3"/>
<dbReference type="SUPFAM" id="SSF63867">
    <property type="entry name" value="MoeA C-terminal domain-like"/>
    <property type="match status" value="1"/>
</dbReference>
<evidence type="ECO:0000256" key="3">
    <source>
        <dbReference type="ARBA" id="ARBA00010763"/>
    </source>
</evidence>
<evidence type="ECO:0000313" key="9">
    <source>
        <dbReference type="Proteomes" id="UP000184603"/>
    </source>
</evidence>
<reference evidence="8 9" key="1">
    <citation type="submission" date="2016-12" db="EMBL/GenBank/DDBJ databases">
        <authorList>
            <person name="Song W.-J."/>
            <person name="Kurnit D.M."/>
        </authorList>
    </citation>
    <scope>NUCLEOTIDE SEQUENCE [LARGE SCALE GENOMIC DNA]</scope>
    <source>
        <strain evidence="8 9">DSM 18488</strain>
    </source>
</reference>
<dbReference type="InterPro" id="IPR005111">
    <property type="entry name" value="MoeA_C_domain_IV"/>
</dbReference>
<dbReference type="Proteomes" id="UP000184603">
    <property type="component" value="Unassembled WGS sequence"/>
</dbReference>
<dbReference type="InterPro" id="IPR005110">
    <property type="entry name" value="MoeA_linker/N"/>
</dbReference>
<proteinExistence type="inferred from homology"/>
<gene>
    <name evidence="8" type="ORF">SAMN02745220_04144</name>
</gene>
<evidence type="ECO:0000256" key="5">
    <source>
        <dbReference type="ARBA" id="ARBA00047317"/>
    </source>
</evidence>
<dbReference type="SUPFAM" id="SSF53850">
    <property type="entry name" value="Periplasmic binding protein-like II"/>
    <property type="match status" value="1"/>
</dbReference>
<dbReference type="InterPro" id="IPR036688">
    <property type="entry name" value="MoeA_C_domain_IV_sf"/>
</dbReference>
<keyword evidence="6" id="KW-0460">Magnesium</keyword>
<dbReference type="NCBIfam" id="NF011068">
    <property type="entry name" value="PRK14498.1"/>
    <property type="match status" value="1"/>
</dbReference>
<dbReference type="GO" id="GO:0005829">
    <property type="term" value="C:cytosol"/>
    <property type="evidence" value="ECO:0007669"/>
    <property type="project" value="TreeGrafter"/>
</dbReference>
<dbReference type="PANTHER" id="PTHR10192:SF16">
    <property type="entry name" value="MOLYBDOPTERIN MOLYBDENUMTRANSFERASE"/>
    <property type="match status" value="1"/>
</dbReference>